<feature type="compositionally biased region" description="Low complexity" evidence="8">
    <location>
        <begin position="57"/>
        <end position="86"/>
    </location>
</feature>
<evidence type="ECO:0000256" key="8">
    <source>
        <dbReference type="SAM" id="MobiDB-lite"/>
    </source>
</evidence>
<dbReference type="OrthoDB" id="9811735at2"/>
<keyword evidence="11" id="KW-1185">Reference proteome</keyword>
<comment type="pathway">
    <text evidence="1 7">Lipid metabolism; fatty acid biosynthesis.</text>
</comment>
<feature type="region of interest" description="Disordered" evidence="8">
    <location>
        <begin position="40"/>
        <end position="93"/>
    </location>
</feature>
<reference evidence="10 11" key="1">
    <citation type="submission" date="2019-03" db="EMBL/GenBank/DDBJ databases">
        <title>Sequencing the genomes of 1000 actinobacteria strains.</title>
        <authorList>
            <person name="Klenk H.-P."/>
        </authorList>
    </citation>
    <scope>NUCLEOTIDE SEQUENCE [LARGE SCALE GENOMIC DNA]</scope>
    <source>
        <strain evidence="10 11">DSM 44969</strain>
    </source>
</reference>
<dbReference type="SUPFAM" id="SSF51230">
    <property type="entry name" value="Single hybrid motif"/>
    <property type="match status" value="1"/>
</dbReference>
<dbReference type="PROSITE" id="PS50968">
    <property type="entry name" value="BIOTINYL_LIPOYL"/>
    <property type="match status" value="1"/>
</dbReference>
<accession>A0A4R1HIF9</accession>
<keyword evidence="4 7" id="KW-0443">Lipid metabolism</keyword>
<keyword evidence="2 7" id="KW-0444">Lipid biosynthesis</keyword>
<gene>
    <name evidence="10" type="ORF">EV378_6034</name>
</gene>
<comment type="caution">
    <text evidence="10">The sequence shown here is derived from an EMBL/GenBank/DDBJ whole genome shotgun (WGS) entry which is preliminary data.</text>
</comment>
<protein>
    <recommendedName>
        <fullName evidence="7">Biotin carboxyl carrier protein of acetyl-CoA carboxylase</fullName>
    </recommendedName>
</protein>
<dbReference type="InterPro" id="IPR011053">
    <property type="entry name" value="Single_hybrid_motif"/>
</dbReference>
<dbReference type="Pfam" id="PF00364">
    <property type="entry name" value="Biotin_lipoyl"/>
    <property type="match status" value="1"/>
</dbReference>
<feature type="domain" description="Lipoyl-binding" evidence="9">
    <location>
        <begin position="90"/>
        <end position="174"/>
    </location>
</feature>
<dbReference type="InterPro" id="IPR001882">
    <property type="entry name" value="Biotin_BS"/>
</dbReference>
<dbReference type="EMBL" id="SMFZ01000002">
    <property type="protein sequence ID" value="TCK22037.1"/>
    <property type="molecule type" value="Genomic_DNA"/>
</dbReference>
<dbReference type="InterPro" id="IPR001249">
    <property type="entry name" value="AcCoA_biotinCC"/>
</dbReference>
<comment type="function">
    <text evidence="7">This protein is a component of the acetyl coenzyme A carboxylase complex; first, biotin carboxylase catalyzes the carboxylation of the carrier protein and then the transcarboxylase transfers the carboxyl group to form malonyl-CoA.</text>
</comment>
<keyword evidence="3 7" id="KW-0276">Fatty acid metabolism</keyword>
<sequence length="177" mass="17646">MPLSSDDIRIVIDALDRSTWDQAEIVVDDVRIAVGRKDMPAPGSAAAAPAGPPPAVAAPAPAHAAPAPEPAVTGSAPAVASAAATAEPQPYDASTADDHVLAAPSVGVFWRSPSPGAPPFVEVGSHVAVGDTVGIVEVMKLMNNVGADVAGTVTAVFPANAEHVEFGTPLVAIRPDA</sequence>
<dbReference type="InterPro" id="IPR000089">
    <property type="entry name" value="Biotin_lipoyl"/>
</dbReference>
<evidence type="ECO:0000313" key="11">
    <source>
        <dbReference type="Proteomes" id="UP000295560"/>
    </source>
</evidence>
<evidence type="ECO:0000259" key="9">
    <source>
        <dbReference type="PROSITE" id="PS50968"/>
    </source>
</evidence>
<name>A0A4R1HIF9_PSEEN</name>
<feature type="compositionally biased region" description="Low complexity" evidence="8">
    <location>
        <begin position="40"/>
        <end position="49"/>
    </location>
</feature>
<evidence type="ECO:0000256" key="1">
    <source>
        <dbReference type="ARBA" id="ARBA00005194"/>
    </source>
</evidence>
<proteinExistence type="predicted"/>
<dbReference type="PROSITE" id="PS00188">
    <property type="entry name" value="BIOTIN"/>
    <property type="match status" value="1"/>
</dbReference>
<organism evidence="10 11">
    <name type="scientific">Pseudonocardia endophytica</name>
    <dbReference type="NCBI Taxonomy" id="401976"/>
    <lineage>
        <taxon>Bacteria</taxon>
        <taxon>Bacillati</taxon>
        <taxon>Actinomycetota</taxon>
        <taxon>Actinomycetes</taxon>
        <taxon>Pseudonocardiales</taxon>
        <taxon>Pseudonocardiaceae</taxon>
        <taxon>Pseudonocardia</taxon>
    </lineage>
</organism>
<keyword evidence="6 7" id="KW-0092">Biotin</keyword>
<evidence type="ECO:0000313" key="10">
    <source>
        <dbReference type="EMBL" id="TCK22037.1"/>
    </source>
</evidence>
<evidence type="ECO:0000256" key="5">
    <source>
        <dbReference type="ARBA" id="ARBA00023160"/>
    </source>
</evidence>
<evidence type="ECO:0000256" key="3">
    <source>
        <dbReference type="ARBA" id="ARBA00022832"/>
    </source>
</evidence>
<dbReference type="CDD" id="cd06850">
    <property type="entry name" value="biotinyl_domain"/>
    <property type="match status" value="1"/>
</dbReference>
<keyword evidence="5 7" id="KW-0275">Fatty acid biosynthesis</keyword>
<dbReference type="UniPathway" id="UPA00094"/>
<dbReference type="GO" id="GO:0006633">
    <property type="term" value="P:fatty acid biosynthetic process"/>
    <property type="evidence" value="ECO:0007669"/>
    <property type="project" value="UniProtKB-UniPathway"/>
</dbReference>
<dbReference type="Proteomes" id="UP000295560">
    <property type="component" value="Unassembled WGS sequence"/>
</dbReference>
<dbReference type="GO" id="GO:0009317">
    <property type="term" value="C:acetyl-CoA carboxylase complex"/>
    <property type="evidence" value="ECO:0007669"/>
    <property type="project" value="InterPro"/>
</dbReference>
<evidence type="ECO:0000256" key="7">
    <source>
        <dbReference type="RuleBase" id="RU364072"/>
    </source>
</evidence>
<evidence type="ECO:0000256" key="2">
    <source>
        <dbReference type="ARBA" id="ARBA00022516"/>
    </source>
</evidence>
<dbReference type="RefSeq" id="WP_132430706.1">
    <property type="nucleotide sequence ID" value="NZ_SMFZ01000002.1"/>
</dbReference>
<evidence type="ECO:0000256" key="6">
    <source>
        <dbReference type="ARBA" id="ARBA00023267"/>
    </source>
</evidence>
<dbReference type="Gene3D" id="2.40.50.100">
    <property type="match status" value="1"/>
</dbReference>
<dbReference type="PRINTS" id="PR01071">
    <property type="entry name" value="ACOABIOTINCC"/>
</dbReference>
<evidence type="ECO:0000256" key="4">
    <source>
        <dbReference type="ARBA" id="ARBA00023098"/>
    </source>
</evidence>
<dbReference type="AlphaFoldDB" id="A0A4R1HIF9"/>
<dbReference type="GO" id="GO:0003989">
    <property type="term" value="F:acetyl-CoA carboxylase activity"/>
    <property type="evidence" value="ECO:0007669"/>
    <property type="project" value="InterPro"/>
</dbReference>